<keyword evidence="3" id="KW-0812">Transmembrane</keyword>
<proteinExistence type="predicted"/>
<name>A0ABQ5UPA3_9HYPH</name>
<keyword evidence="5" id="KW-1185">Reference proteome</keyword>
<evidence type="ECO:0000256" key="2">
    <source>
        <dbReference type="SAM" id="MobiDB-lite"/>
    </source>
</evidence>
<dbReference type="Pfam" id="PF11014">
    <property type="entry name" value="DUF2852"/>
    <property type="match status" value="1"/>
</dbReference>
<protein>
    <submittedName>
        <fullName evidence="4">Membrane protein</fullName>
    </submittedName>
</protein>
<keyword evidence="3" id="KW-1133">Transmembrane helix</keyword>
<gene>
    <name evidence="4" type="ORF">GCM10007879_12260</name>
</gene>
<evidence type="ECO:0000313" key="5">
    <source>
        <dbReference type="Proteomes" id="UP001161405"/>
    </source>
</evidence>
<evidence type="ECO:0000256" key="1">
    <source>
        <dbReference type="SAM" id="Coils"/>
    </source>
</evidence>
<organism evidence="4 5">
    <name type="scientific">Maritalea porphyrae</name>
    <dbReference type="NCBI Taxonomy" id="880732"/>
    <lineage>
        <taxon>Bacteria</taxon>
        <taxon>Pseudomonadati</taxon>
        <taxon>Pseudomonadota</taxon>
        <taxon>Alphaproteobacteria</taxon>
        <taxon>Hyphomicrobiales</taxon>
        <taxon>Devosiaceae</taxon>
        <taxon>Maritalea</taxon>
    </lineage>
</organism>
<feature type="region of interest" description="Disordered" evidence="2">
    <location>
        <begin position="119"/>
        <end position="152"/>
    </location>
</feature>
<comment type="caution">
    <text evidence="4">The sequence shown here is derived from an EMBL/GenBank/DDBJ whole genome shotgun (WGS) entry which is preliminary data.</text>
</comment>
<evidence type="ECO:0000256" key="3">
    <source>
        <dbReference type="SAM" id="Phobius"/>
    </source>
</evidence>
<dbReference type="InterPro" id="IPR021273">
    <property type="entry name" value="DUF2852"/>
</dbReference>
<feature type="transmembrane region" description="Helical" evidence="3">
    <location>
        <begin position="15"/>
        <end position="38"/>
    </location>
</feature>
<dbReference type="EMBL" id="BSNI01000002">
    <property type="protein sequence ID" value="GLQ16977.1"/>
    <property type="molecule type" value="Genomic_DNA"/>
</dbReference>
<sequence>MSTAIIKPHWSPINIALMVLGFVFFWPLGLAMLAYILWGEHYGGTSDKAEKWMHKQKCKMRSRRSRYGRHSATGNAAFDEYREAEIRRLEEERMRLEQERADFEDFLRNLHMARDREEFDRFKSEHKAKSFDEDDAEEVAKPKKKKRSEDDE</sequence>
<dbReference type="Proteomes" id="UP001161405">
    <property type="component" value="Unassembled WGS sequence"/>
</dbReference>
<dbReference type="RefSeq" id="WP_284362794.1">
    <property type="nucleotide sequence ID" value="NZ_BSNI01000002.1"/>
</dbReference>
<feature type="coiled-coil region" evidence="1">
    <location>
        <begin position="79"/>
        <end position="109"/>
    </location>
</feature>
<keyword evidence="3" id="KW-0472">Membrane</keyword>
<feature type="compositionally biased region" description="Basic and acidic residues" evidence="2">
    <location>
        <begin position="119"/>
        <end position="131"/>
    </location>
</feature>
<reference evidence="4" key="2">
    <citation type="submission" date="2023-01" db="EMBL/GenBank/DDBJ databases">
        <title>Draft genome sequence of Maritalea porphyrae strain NBRC 107169.</title>
        <authorList>
            <person name="Sun Q."/>
            <person name="Mori K."/>
        </authorList>
    </citation>
    <scope>NUCLEOTIDE SEQUENCE</scope>
    <source>
        <strain evidence="4">NBRC 107169</strain>
    </source>
</reference>
<reference evidence="4" key="1">
    <citation type="journal article" date="2014" name="Int. J. Syst. Evol. Microbiol.">
        <title>Complete genome of a new Firmicutes species belonging to the dominant human colonic microbiota ('Ruminococcus bicirculans') reveals two chromosomes and a selective capacity to utilize plant glucans.</title>
        <authorList>
            <consortium name="NISC Comparative Sequencing Program"/>
            <person name="Wegmann U."/>
            <person name="Louis P."/>
            <person name="Goesmann A."/>
            <person name="Henrissat B."/>
            <person name="Duncan S.H."/>
            <person name="Flint H.J."/>
        </authorList>
    </citation>
    <scope>NUCLEOTIDE SEQUENCE</scope>
    <source>
        <strain evidence="4">NBRC 107169</strain>
    </source>
</reference>
<accession>A0ABQ5UPA3</accession>
<keyword evidence="1" id="KW-0175">Coiled coil</keyword>
<evidence type="ECO:0000313" key="4">
    <source>
        <dbReference type="EMBL" id="GLQ16977.1"/>
    </source>
</evidence>